<dbReference type="Proteomes" id="UP000633205">
    <property type="component" value="Unassembled WGS sequence"/>
</dbReference>
<comment type="similarity">
    <text evidence="7">Belongs to the ATPase delta chain family.</text>
</comment>
<dbReference type="GO" id="GO:0046933">
    <property type="term" value="F:proton-transporting ATP synthase activity, rotational mechanism"/>
    <property type="evidence" value="ECO:0007669"/>
    <property type="project" value="UniProtKB-UniRule"/>
</dbReference>
<name>A0A916Y7Q8_9MICO</name>
<comment type="caution">
    <text evidence="8">The sequence shown here is derived from an EMBL/GenBank/DDBJ whole genome shotgun (WGS) entry which is preliminary data.</text>
</comment>
<accession>A0A916Y7Q8</accession>
<evidence type="ECO:0000256" key="3">
    <source>
        <dbReference type="ARBA" id="ARBA00022781"/>
    </source>
</evidence>
<gene>
    <name evidence="7 8" type="primary">atpH</name>
    <name evidence="8" type="ORF">GCM10010915_13570</name>
</gene>
<keyword evidence="5 7" id="KW-0472">Membrane</keyword>
<evidence type="ECO:0000256" key="5">
    <source>
        <dbReference type="ARBA" id="ARBA00023136"/>
    </source>
</evidence>
<keyword evidence="7" id="KW-1003">Cell membrane</keyword>
<dbReference type="Pfam" id="PF00213">
    <property type="entry name" value="OSCP"/>
    <property type="match status" value="1"/>
</dbReference>
<keyword evidence="3 7" id="KW-0375">Hydrogen ion transport</keyword>
<evidence type="ECO:0000256" key="1">
    <source>
        <dbReference type="ARBA" id="ARBA00004370"/>
    </source>
</evidence>
<dbReference type="EMBL" id="BMHO01000001">
    <property type="protein sequence ID" value="GGD34463.1"/>
    <property type="molecule type" value="Genomic_DNA"/>
</dbReference>
<dbReference type="AlphaFoldDB" id="A0A916Y7Q8"/>
<comment type="subcellular location">
    <subcellularLocation>
        <location evidence="7">Cell membrane</location>
        <topology evidence="7">Peripheral membrane protein</topology>
    </subcellularLocation>
    <subcellularLocation>
        <location evidence="1">Membrane</location>
    </subcellularLocation>
</comment>
<comment type="function">
    <text evidence="7">This protein is part of the stalk that links CF(0) to CF(1). It either transmits conformational changes from CF(0) to CF(1) or is implicated in proton conduction.</text>
</comment>
<dbReference type="NCBIfam" id="NF009967">
    <property type="entry name" value="PRK13430.1"/>
    <property type="match status" value="1"/>
</dbReference>
<evidence type="ECO:0000313" key="8">
    <source>
        <dbReference type="EMBL" id="GGD34463.1"/>
    </source>
</evidence>
<proteinExistence type="inferred from homology"/>
<organism evidence="8 9">
    <name type="scientific">Microbacterium faecale</name>
    <dbReference type="NCBI Taxonomy" id="1804630"/>
    <lineage>
        <taxon>Bacteria</taxon>
        <taxon>Bacillati</taxon>
        <taxon>Actinomycetota</taxon>
        <taxon>Actinomycetes</taxon>
        <taxon>Micrococcales</taxon>
        <taxon>Microbacteriaceae</taxon>
        <taxon>Microbacterium</taxon>
    </lineage>
</organism>
<evidence type="ECO:0000256" key="4">
    <source>
        <dbReference type="ARBA" id="ARBA00023065"/>
    </source>
</evidence>
<sequence>MGSATTQALTASAAALASAQVDLGTARELFAAARAAGESSALSGALADHTAAADARSALVGTVFGSFSTATQGILQTVAEQRWSSSADLVSGIEEIAIRAVAQSDSSDVEGELFQLTRIIAGNPELELALGSRLGDASKKGELIERILDAQVSEGTLLVATSIVQQPGDRRIRTALHHAISVVAAERGLTVATVHVATPLSDAQADRLADALSRSYGTRVSINQVVDRDVVGGIRVQIADDVIDGSISSRLADLRSRLAG</sequence>
<protein>
    <recommendedName>
        <fullName evidence="7">ATP synthase subunit delta</fullName>
    </recommendedName>
    <alternativeName>
        <fullName evidence="7">ATP synthase F(1) sector subunit delta</fullName>
    </alternativeName>
    <alternativeName>
        <fullName evidence="7">F-type ATPase subunit delta</fullName>
        <shortName evidence="7">F-ATPase subunit delta</shortName>
    </alternativeName>
</protein>
<reference evidence="8" key="2">
    <citation type="submission" date="2020-09" db="EMBL/GenBank/DDBJ databases">
        <authorList>
            <person name="Sun Q."/>
            <person name="Zhou Y."/>
        </authorList>
    </citation>
    <scope>NUCLEOTIDE SEQUENCE</scope>
    <source>
        <strain evidence="8">CGMCC 1.15152</strain>
    </source>
</reference>
<dbReference type="GO" id="GO:0005886">
    <property type="term" value="C:plasma membrane"/>
    <property type="evidence" value="ECO:0007669"/>
    <property type="project" value="UniProtKB-SubCell"/>
</dbReference>
<evidence type="ECO:0000313" key="9">
    <source>
        <dbReference type="Proteomes" id="UP000633205"/>
    </source>
</evidence>
<keyword evidence="2 7" id="KW-0813">Transport</keyword>
<dbReference type="PRINTS" id="PR00125">
    <property type="entry name" value="ATPASEDELTA"/>
</dbReference>
<dbReference type="GO" id="GO:0045259">
    <property type="term" value="C:proton-transporting ATP synthase complex"/>
    <property type="evidence" value="ECO:0007669"/>
    <property type="project" value="UniProtKB-KW"/>
</dbReference>
<evidence type="ECO:0000256" key="2">
    <source>
        <dbReference type="ARBA" id="ARBA00022448"/>
    </source>
</evidence>
<keyword evidence="6 7" id="KW-0066">ATP synthesis</keyword>
<keyword evidence="7" id="KW-0139">CF(1)</keyword>
<comment type="function">
    <text evidence="7">F(1)F(0) ATP synthase produces ATP from ADP in the presence of a proton or sodium gradient. F-type ATPases consist of two structural domains, F(1) containing the extramembraneous catalytic core and F(0) containing the membrane proton channel, linked together by a central stalk and a peripheral stalk. During catalysis, ATP synthesis in the catalytic domain of F(1) is coupled via a rotary mechanism of the central stalk subunits to proton translocation.</text>
</comment>
<dbReference type="InterPro" id="IPR000711">
    <property type="entry name" value="ATPase_OSCP/dsu"/>
</dbReference>
<evidence type="ECO:0000256" key="7">
    <source>
        <dbReference type="HAMAP-Rule" id="MF_01416"/>
    </source>
</evidence>
<dbReference type="PANTHER" id="PTHR11910">
    <property type="entry name" value="ATP SYNTHASE DELTA CHAIN"/>
    <property type="match status" value="1"/>
</dbReference>
<keyword evidence="9" id="KW-1185">Reference proteome</keyword>
<reference evidence="8" key="1">
    <citation type="journal article" date="2014" name="Int. J. Syst. Evol. Microbiol.">
        <title>Complete genome sequence of Corynebacterium casei LMG S-19264T (=DSM 44701T), isolated from a smear-ripened cheese.</title>
        <authorList>
            <consortium name="US DOE Joint Genome Institute (JGI-PGF)"/>
            <person name="Walter F."/>
            <person name="Albersmeier A."/>
            <person name="Kalinowski J."/>
            <person name="Ruckert C."/>
        </authorList>
    </citation>
    <scope>NUCLEOTIDE SEQUENCE</scope>
    <source>
        <strain evidence="8">CGMCC 1.15152</strain>
    </source>
</reference>
<dbReference type="RefSeq" id="WP_188711525.1">
    <property type="nucleotide sequence ID" value="NZ_BMHO01000001.1"/>
</dbReference>
<evidence type="ECO:0000256" key="6">
    <source>
        <dbReference type="ARBA" id="ARBA00023310"/>
    </source>
</evidence>
<dbReference type="HAMAP" id="MF_01416">
    <property type="entry name" value="ATP_synth_delta_bact"/>
    <property type="match status" value="1"/>
</dbReference>
<keyword evidence="4 7" id="KW-0406">Ion transport</keyword>